<dbReference type="EMBL" id="LSSK01001310">
    <property type="protein sequence ID" value="OMH80089.1"/>
    <property type="molecule type" value="Genomic_DNA"/>
</dbReference>
<sequence length="426" mass="49225">MDFCGILFTDCKRQVENEDSGRNAENGCVKPRDIKCTQYAPQTMHFDTIIYDEKRWSDFNEIKRPVVALRPESTLTFITKDKMNIESYYLPDISGGDLIKEIERLSNRVKELESMTNNSHSSNIINFHERAPAGQEFNAKKHHYTVDNNNSNKKTIRRLLKNNNVIKNKCMAKRDGIERKQYTPVYKKRKSILLSGLKRITRSSIFGTNQNNTRRTSRIAPKRIRSALRISSKKGVKKLAFKADVDRSNDEKHKNIWWRLSTISTDIEESSLEENLFAKSENASFINSPQETLVSVVDVGQTPLSPVITFGLGRRCDYSVDYLRMRSYDTMNSYSSQLNASKYTSEFGNEKRHRISIAPIDKLFADDDLSIHRISLSSVELNSFTKVSKSCSMIKNSYSKSILRESTKKKFEAHYEFYESLILNNY</sequence>
<protein>
    <submittedName>
        <fullName evidence="1">Uncharacterized protein</fullName>
    </submittedName>
</protein>
<accession>A0A1R1PGM8</accession>
<keyword evidence="3" id="KW-1185">Reference proteome</keyword>
<reference evidence="3" key="1">
    <citation type="submission" date="2017-01" db="EMBL/GenBank/DDBJ databases">
        <authorList>
            <person name="Wang Y."/>
            <person name="White M."/>
            <person name="Kvist S."/>
            <person name="Moncalvo J.-M."/>
        </authorList>
    </citation>
    <scope>NUCLEOTIDE SEQUENCE [LARGE SCALE GENOMIC DNA]</scope>
    <source>
        <strain evidence="3">COL-18-3</strain>
    </source>
</reference>
<evidence type="ECO:0000313" key="3">
    <source>
        <dbReference type="Proteomes" id="UP000188320"/>
    </source>
</evidence>
<dbReference type="AlphaFoldDB" id="A0A1R1PGM8"/>
<dbReference type="Proteomes" id="UP000188320">
    <property type="component" value="Unassembled WGS sequence"/>
</dbReference>
<evidence type="ECO:0000313" key="1">
    <source>
        <dbReference type="EMBL" id="OMH80089.1"/>
    </source>
</evidence>
<comment type="caution">
    <text evidence="1">The sequence shown here is derived from an EMBL/GenBank/DDBJ whole genome shotgun (WGS) entry which is preliminary data.</text>
</comment>
<dbReference type="EMBL" id="LSSK01000678">
    <property type="protein sequence ID" value="OMH82368.1"/>
    <property type="molecule type" value="Genomic_DNA"/>
</dbReference>
<evidence type="ECO:0000313" key="2">
    <source>
        <dbReference type="EMBL" id="OMH82368.1"/>
    </source>
</evidence>
<proteinExistence type="predicted"/>
<organism evidence="1 3">
    <name type="scientific">Zancudomyces culisetae</name>
    <name type="common">Gut fungus</name>
    <name type="synonym">Smittium culisetae</name>
    <dbReference type="NCBI Taxonomy" id="1213189"/>
    <lineage>
        <taxon>Eukaryota</taxon>
        <taxon>Fungi</taxon>
        <taxon>Fungi incertae sedis</taxon>
        <taxon>Zoopagomycota</taxon>
        <taxon>Kickxellomycotina</taxon>
        <taxon>Harpellomycetes</taxon>
        <taxon>Harpellales</taxon>
        <taxon>Legeriomycetaceae</taxon>
        <taxon>Zancudomyces</taxon>
    </lineage>
</organism>
<name>A0A1R1PGM8_ZANCU</name>
<reference evidence="1" key="2">
    <citation type="submission" date="2017-01" db="EMBL/GenBank/DDBJ databases">
        <authorList>
            <person name="Mah S.A."/>
            <person name="Swanson W.J."/>
            <person name="Moy G.W."/>
            <person name="Vacquier V.D."/>
        </authorList>
    </citation>
    <scope>NUCLEOTIDE SEQUENCE [LARGE SCALE GENOMIC DNA]</scope>
    <source>
        <strain evidence="1">COL-18-3</strain>
    </source>
</reference>
<gene>
    <name evidence="2" type="ORF">AX774_g4144</name>
    <name evidence="1" type="ORF">AX774_g6475</name>
</gene>